<feature type="region of interest" description="Disordered" evidence="6">
    <location>
        <begin position="456"/>
        <end position="577"/>
    </location>
</feature>
<feature type="compositionally biased region" description="Polar residues" evidence="6">
    <location>
        <begin position="510"/>
        <end position="538"/>
    </location>
</feature>
<dbReference type="STRING" id="104452.A0A0L7LFB9"/>
<dbReference type="InterPro" id="IPR052115">
    <property type="entry name" value="NEXT_complex_subunit_ZCCHC8"/>
</dbReference>
<dbReference type="AlphaFoldDB" id="A0A0L7LFB9"/>
<evidence type="ECO:0000256" key="5">
    <source>
        <dbReference type="ARBA" id="ARBA00023242"/>
    </source>
</evidence>
<evidence type="ECO:0000313" key="8">
    <source>
        <dbReference type="EMBL" id="KOB74105.1"/>
    </source>
</evidence>
<evidence type="ECO:0000256" key="6">
    <source>
        <dbReference type="SAM" id="MobiDB-lite"/>
    </source>
</evidence>
<dbReference type="GO" id="GO:0003723">
    <property type="term" value="F:RNA binding"/>
    <property type="evidence" value="ECO:0007669"/>
    <property type="project" value="TreeGrafter"/>
</dbReference>
<evidence type="ECO:0000256" key="3">
    <source>
        <dbReference type="ARBA" id="ARBA00022771"/>
    </source>
</evidence>
<feature type="domain" description="PSP proline-rich" evidence="7">
    <location>
        <begin position="308"/>
        <end position="335"/>
    </location>
</feature>
<keyword evidence="9" id="KW-1185">Reference proteome</keyword>
<name>A0A0L7LFB9_OPEBR</name>
<keyword evidence="4" id="KW-0862">Zinc</keyword>
<accession>A0A0L7LFB9</accession>
<evidence type="ECO:0000256" key="2">
    <source>
        <dbReference type="ARBA" id="ARBA00022723"/>
    </source>
</evidence>
<feature type="compositionally biased region" description="Polar residues" evidence="6">
    <location>
        <begin position="473"/>
        <end position="502"/>
    </location>
</feature>
<organism evidence="8 9">
    <name type="scientific">Operophtera brumata</name>
    <name type="common">Winter moth</name>
    <name type="synonym">Phalaena brumata</name>
    <dbReference type="NCBI Taxonomy" id="104452"/>
    <lineage>
        <taxon>Eukaryota</taxon>
        <taxon>Metazoa</taxon>
        <taxon>Ecdysozoa</taxon>
        <taxon>Arthropoda</taxon>
        <taxon>Hexapoda</taxon>
        <taxon>Insecta</taxon>
        <taxon>Pterygota</taxon>
        <taxon>Neoptera</taxon>
        <taxon>Endopterygota</taxon>
        <taxon>Lepidoptera</taxon>
        <taxon>Glossata</taxon>
        <taxon>Ditrysia</taxon>
        <taxon>Geometroidea</taxon>
        <taxon>Geometridae</taxon>
        <taxon>Larentiinae</taxon>
        <taxon>Operophtera</taxon>
    </lineage>
</organism>
<proteinExistence type="predicted"/>
<protein>
    <submittedName>
        <fullName evidence="8">Zinc finger CCHC domain-containing protein 8</fullName>
    </submittedName>
</protein>
<gene>
    <name evidence="8" type="ORF">OBRU01_01865</name>
</gene>
<comment type="caution">
    <text evidence="8">The sequence shown here is derived from an EMBL/GenBank/DDBJ whole genome shotgun (WGS) entry which is preliminary data.</text>
</comment>
<dbReference type="PANTHER" id="PTHR13316:SF0">
    <property type="entry name" value="ZINC FINGER CCHC DOMAIN-CONTAINING PROTEIN 8"/>
    <property type="match status" value="1"/>
</dbReference>
<feature type="compositionally biased region" description="Polar residues" evidence="6">
    <location>
        <begin position="37"/>
        <end position="52"/>
    </location>
</feature>
<keyword evidence="5" id="KW-0539">Nucleus</keyword>
<evidence type="ECO:0000259" key="7">
    <source>
        <dbReference type="Pfam" id="PF04046"/>
    </source>
</evidence>
<keyword evidence="3" id="KW-0863">Zinc-finger</keyword>
<reference evidence="8 9" key="1">
    <citation type="journal article" date="2015" name="Genome Biol. Evol.">
        <title>The genome of winter moth (Operophtera brumata) provides a genomic perspective on sexual dimorphism and phenology.</title>
        <authorList>
            <person name="Derks M.F."/>
            <person name="Smit S."/>
            <person name="Salis L."/>
            <person name="Schijlen E."/>
            <person name="Bossers A."/>
            <person name="Mateman C."/>
            <person name="Pijl A.S."/>
            <person name="de Ridder D."/>
            <person name="Groenen M.A."/>
            <person name="Visser M.E."/>
            <person name="Megens H.J."/>
        </authorList>
    </citation>
    <scope>NUCLEOTIDE SEQUENCE [LARGE SCALE GENOMIC DNA]</scope>
    <source>
        <strain evidence="8">WM2013NL</strain>
        <tissue evidence="8">Head and thorax</tissue>
    </source>
</reference>
<keyword evidence="2" id="KW-0479">Metal-binding</keyword>
<dbReference type="Proteomes" id="UP000037510">
    <property type="component" value="Unassembled WGS sequence"/>
</dbReference>
<feature type="region of interest" description="Disordered" evidence="6">
    <location>
        <begin position="19"/>
        <end position="52"/>
    </location>
</feature>
<evidence type="ECO:0000313" key="9">
    <source>
        <dbReference type="Proteomes" id="UP000037510"/>
    </source>
</evidence>
<sequence length="621" mass="69247">MAKRKAAVSDIIYELDNDDITLSSDDEAKQPIINPKEVNSSSNAVQSDSTSQDSVAEIINIDSSLDISNCVELSPPITEIGGKSLDNLVASEDDPNKVSPECSSIEVISDKKRGTDGNQTTLYHEDIDIDSPGNSDLGVVGCENRTPLITVRFRDNKLAMAYKKKIKEFMLSLIKLHENEDLDLDNDTDLELDIWPEELVQADLVETENDDNGFFFVDTAPCDQREFIPAYNSLKDESLISNAIEQPVASPLPRRGPTCFNCDGDHALRECKHPKNYTRINEMRAKRMNKRTERYHMEDEQRFGHMVPGRISGRLRDALGLKRAELPMHIYRMRGIATLEPDEEEGEVCEPGSKDKFDIKKIWDFPGFNIPASKRYLDTSQESEDKEEVESIGDIPIPFSDLIVLDEEGEISEPASGRGSPSLDDLEVKKKLLLDALLSENVLGDIVEINDDTTNEVEKTDEKTEPKDIDIIKNTSNSNDQTETTANPAKSTDEVTNNAQETDANDTEPQEPSSNTETIEDSQLTLAPSSINTQTSDNMDTDTDQELKTPGPQLKTLRTDYGTPIVDSVSPYSKLPSDDKFAKDICDVLNFENLPNSIGKYKQISTLLKKVKGEVDRIQDS</sequence>
<dbReference type="InterPro" id="IPR006568">
    <property type="entry name" value="PSP_pro-rich"/>
</dbReference>
<evidence type="ECO:0000256" key="4">
    <source>
        <dbReference type="ARBA" id="ARBA00022833"/>
    </source>
</evidence>
<dbReference type="EMBL" id="JTDY01001350">
    <property type="protein sequence ID" value="KOB74105.1"/>
    <property type="molecule type" value="Genomic_DNA"/>
</dbReference>
<dbReference type="GO" id="GO:0008270">
    <property type="term" value="F:zinc ion binding"/>
    <property type="evidence" value="ECO:0007669"/>
    <property type="project" value="UniProtKB-KW"/>
</dbReference>
<comment type="subcellular location">
    <subcellularLocation>
        <location evidence="1">Nucleus</location>
    </subcellularLocation>
</comment>
<dbReference type="Pfam" id="PF04046">
    <property type="entry name" value="PSP"/>
    <property type="match status" value="1"/>
</dbReference>
<dbReference type="GO" id="GO:0071013">
    <property type="term" value="C:catalytic step 2 spliceosome"/>
    <property type="evidence" value="ECO:0007669"/>
    <property type="project" value="TreeGrafter"/>
</dbReference>
<feature type="compositionally biased region" description="Basic and acidic residues" evidence="6">
    <location>
        <begin position="456"/>
        <end position="471"/>
    </location>
</feature>
<evidence type="ECO:0000256" key="1">
    <source>
        <dbReference type="ARBA" id="ARBA00004123"/>
    </source>
</evidence>
<dbReference type="PANTHER" id="PTHR13316">
    <property type="entry name" value="ZINC FINGER, CCHC DOMAIN CONTAINING 8"/>
    <property type="match status" value="1"/>
</dbReference>